<sequence>MIFPTLCPTPTPCVLHMNYTVYTGRINHKKGRHVSVSEDAPGFTVKPKHMDPSMTMGEADREDRREKLTEGCRVISCISRDREVRRMLGRGGGRTRISGEPGWVLRGLWESGERREGCSTSGGRLWSARRPALGLSQD</sequence>
<dbReference type="EMBL" id="SRLO01000127">
    <property type="protein sequence ID" value="TNN73233.1"/>
    <property type="molecule type" value="Genomic_DNA"/>
</dbReference>
<dbReference type="Proteomes" id="UP000314294">
    <property type="component" value="Unassembled WGS sequence"/>
</dbReference>
<dbReference type="AlphaFoldDB" id="A0A4Z2I7X7"/>
<evidence type="ECO:0000313" key="2">
    <source>
        <dbReference type="EMBL" id="TNN73233.1"/>
    </source>
</evidence>
<feature type="compositionally biased region" description="Basic and acidic residues" evidence="1">
    <location>
        <begin position="58"/>
        <end position="67"/>
    </location>
</feature>
<gene>
    <name evidence="2" type="ORF">EYF80_016564</name>
</gene>
<feature type="region of interest" description="Disordered" evidence="1">
    <location>
        <begin position="38"/>
        <end position="67"/>
    </location>
</feature>
<reference evidence="2 3" key="1">
    <citation type="submission" date="2019-03" db="EMBL/GenBank/DDBJ databases">
        <title>First draft genome of Liparis tanakae, snailfish: a comprehensive survey of snailfish specific genes.</title>
        <authorList>
            <person name="Kim W."/>
            <person name="Song I."/>
            <person name="Jeong J.-H."/>
            <person name="Kim D."/>
            <person name="Kim S."/>
            <person name="Ryu S."/>
            <person name="Song J.Y."/>
            <person name="Lee S.K."/>
        </authorList>
    </citation>
    <scope>NUCLEOTIDE SEQUENCE [LARGE SCALE GENOMIC DNA]</scope>
    <source>
        <tissue evidence="2">Muscle</tissue>
    </source>
</reference>
<keyword evidence="3" id="KW-1185">Reference proteome</keyword>
<evidence type="ECO:0000313" key="3">
    <source>
        <dbReference type="Proteomes" id="UP000314294"/>
    </source>
</evidence>
<proteinExistence type="predicted"/>
<protein>
    <submittedName>
        <fullName evidence="2">Uncharacterized protein</fullName>
    </submittedName>
</protein>
<feature type="region of interest" description="Disordered" evidence="1">
    <location>
        <begin position="115"/>
        <end position="138"/>
    </location>
</feature>
<name>A0A4Z2I7X7_9TELE</name>
<evidence type="ECO:0000256" key="1">
    <source>
        <dbReference type="SAM" id="MobiDB-lite"/>
    </source>
</evidence>
<comment type="caution">
    <text evidence="2">The sequence shown here is derived from an EMBL/GenBank/DDBJ whole genome shotgun (WGS) entry which is preliminary data.</text>
</comment>
<accession>A0A4Z2I7X7</accession>
<organism evidence="2 3">
    <name type="scientific">Liparis tanakae</name>
    <name type="common">Tanaka's snailfish</name>
    <dbReference type="NCBI Taxonomy" id="230148"/>
    <lineage>
        <taxon>Eukaryota</taxon>
        <taxon>Metazoa</taxon>
        <taxon>Chordata</taxon>
        <taxon>Craniata</taxon>
        <taxon>Vertebrata</taxon>
        <taxon>Euteleostomi</taxon>
        <taxon>Actinopterygii</taxon>
        <taxon>Neopterygii</taxon>
        <taxon>Teleostei</taxon>
        <taxon>Neoteleostei</taxon>
        <taxon>Acanthomorphata</taxon>
        <taxon>Eupercaria</taxon>
        <taxon>Perciformes</taxon>
        <taxon>Cottioidei</taxon>
        <taxon>Cottales</taxon>
        <taxon>Liparidae</taxon>
        <taxon>Liparis</taxon>
    </lineage>
</organism>